<dbReference type="InterPro" id="IPR013328">
    <property type="entry name" value="6PGD_dom2"/>
</dbReference>
<evidence type="ECO:0000259" key="5">
    <source>
        <dbReference type="Pfam" id="PF02737"/>
    </source>
</evidence>
<dbReference type="SUPFAM" id="SSF51735">
    <property type="entry name" value="NAD(P)-binding Rossmann-fold domains"/>
    <property type="match status" value="1"/>
</dbReference>
<proteinExistence type="inferred from homology"/>
<dbReference type="SUPFAM" id="SSF48179">
    <property type="entry name" value="6-phosphogluconate dehydrogenase C-terminal domain-like"/>
    <property type="match status" value="1"/>
</dbReference>
<sequence length="290" mass="30054">MSVGQIAHAVSVGVVGAGQIGRTVAHAFAEHGPVVLMDRDPDALAQATAAIRRAHLARLLRKATTVPGDVLMERITTTGDLHRAATAGLVVENVTEDAELKLAVHRGLAAAPPGTVIAANTSVIPISFLAKAHEDPGRLLGLHFMIPATEIRTVELITGPATAQATAERATRILDDAGFAAVTVGDGPGFVANRVLMPMVNDAAALVRTGVAAPADVDAVFTACNGHRLGPLATADLIGLDTVVHSLRMLVRFTGEERFQPDPLLLRLVGEGRSGRKAGRGFFSYGTGAA</sequence>
<evidence type="ECO:0000259" key="4">
    <source>
        <dbReference type="Pfam" id="PF00725"/>
    </source>
</evidence>
<evidence type="ECO:0000313" key="6">
    <source>
        <dbReference type="EMBL" id="GAA2213561.1"/>
    </source>
</evidence>
<keyword evidence="7" id="KW-1185">Reference proteome</keyword>
<dbReference type="PANTHER" id="PTHR48075:SF5">
    <property type="entry name" value="3-HYDROXYBUTYRYL-COA DEHYDROGENASE"/>
    <property type="match status" value="1"/>
</dbReference>
<dbReference type="PIRSF" id="PIRSF000105">
    <property type="entry name" value="HCDH"/>
    <property type="match status" value="1"/>
</dbReference>
<reference evidence="6 7" key="1">
    <citation type="journal article" date="2019" name="Int. J. Syst. Evol. Microbiol.">
        <title>The Global Catalogue of Microorganisms (GCM) 10K type strain sequencing project: providing services to taxonomists for standard genome sequencing and annotation.</title>
        <authorList>
            <consortium name="The Broad Institute Genomics Platform"/>
            <consortium name="The Broad Institute Genome Sequencing Center for Infectious Disease"/>
            <person name="Wu L."/>
            <person name="Ma J."/>
        </authorList>
    </citation>
    <scope>NUCLEOTIDE SEQUENCE [LARGE SCALE GENOMIC DNA]</scope>
    <source>
        <strain evidence="6 7">JCM 16114</strain>
    </source>
</reference>
<comment type="pathway">
    <text evidence="1">Lipid metabolism; butanoate metabolism.</text>
</comment>
<dbReference type="RefSeq" id="WP_344489382.1">
    <property type="nucleotide sequence ID" value="NZ_BAAAQX010000033.1"/>
</dbReference>
<protein>
    <submittedName>
        <fullName evidence="6">3-hydroxyacyl-CoA dehydrogenase family protein</fullName>
    </submittedName>
</protein>
<comment type="caution">
    <text evidence="6">The sequence shown here is derived from an EMBL/GenBank/DDBJ whole genome shotgun (WGS) entry which is preliminary data.</text>
</comment>
<dbReference type="InterPro" id="IPR036291">
    <property type="entry name" value="NAD(P)-bd_dom_sf"/>
</dbReference>
<organism evidence="6 7">
    <name type="scientific">Nonomuraea monospora</name>
    <dbReference type="NCBI Taxonomy" id="568818"/>
    <lineage>
        <taxon>Bacteria</taxon>
        <taxon>Bacillati</taxon>
        <taxon>Actinomycetota</taxon>
        <taxon>Actinomycetes</taxon>
        <taxon>Streptosporangiales</taxon>
        <taxon>Streptosporangiaceae</taxon>
        <taxon>Nonomuraea</taxon>
    </lineage>
</organism>
<dbReference type="InterPro" id="IPR022694">
    <property type="entry name" value="3-OHacyl-CoA_DH"/>
</dbReference>
<name>A0ABN3CW08_9ACTN</name>
<dbReference type="Gene3D" id="1.10.1040.10">
    <property type="entry name" value="N-(1-d-carboxylethyl)-l-norvaline Dehydrogenase, domain 2"/>
    <property type="match status" value="1"/>
</dbReference>
<feature type="domain" description="3-hydroxyacyl-CoA dehydrogenase C-terminal" evidence="4">
    <location>
        <begin position="189"/>
        <end position="285"/>
    </location>
</feature>
<dbReference type="EMBL" id="BAAAQX010000033">
    <property type="protein sequence ID" value="GAA2213561.1"/>
    <property type="molecule type" value="Genomic_DNA"/>
</dbReference>
<dbReference type="PANTHER" id="PTHR48075">
    <property type="entry name" value="3-HYDROXYACYL-COA DEHYDROGENASE FAMILY PROTEIN"/>
    <property type="match status" value="1"/>
</dbReference>
<gene>
    <name evidence="6" type="ORF">GCM10009850_090240</name>
</gene>
<dbReference type="InterPro" id="IPR006180">
    <property type="entry name" value="3-OHacyl-CoA_DH_CS"/>
</dbReference>
<dbReference type="Gene3D" id="3.40.50.720">
    <property type="entry name" value="NAD(P)-binding Rossmann-like Domain"/>
    <property type="match status" value="1"/>
</dbReference>
<evidence type="ECO:0000313" key="7">
    <source>
        <dbReference type="Proteomes" id="UP001499843"/>
    </source>
</evidence>
<dbReference type="PROSITE" id="PS00067">
    <property type="entry name" value="3HCDH"/>
    <property type="match status" value="1"/>
</dbReference>
<dbReference type="InterPro" id="IPR006108">
    <property type="entry name" value="3HC_DH_C"/>
</dbReference>
<evidence type="ECO:0000256" key="2">
    <source>
        <dbReference type="ARBA" id="ARBA00009463"/>
    </source>
</evidence>
<dbReference type="Proteomes" id="UP001499843">
    <property type="component" value="Unassembled WGS sequence"/>
</dbReference>
<evidence type="ECO:0000256" key="1">
    <source>
        <dbReference type="ARBA" id="ARBA00005086"/>
    </source>
</evidence>
<keyword evidence="3" id="KW-0560">Oxidoreductase</keyword>
<dbReference type="InterPro" id="IPR006176">
    <property type="entry name" value="3-OHacyl-CoA_DH_NAD-bd"/>
</dbReference>
<dbReference type="InterPro" id="IPR008927">
    <property type="entry name" value="6-PGluconate_DH-like_C_sf"/>
</dbReference>
<evidence type="ECO:0000256" key="3">
    <source>
        <dbReference type="ARBA" id="ARBA00023002"/>
    </source>
</evidence>
<comment type="similarity">
    <text evidence="2">Belongs to the 3-hydroxyacyl-CoA dehydrogenase family.</text>
</comment>
<dbReference type="Pfam" id="PF00725">
    <property type="entry name" value="3HCDH"/>
    <property type="match status" value="1"/>
</dbReference>
<dbReference type="Pfam" id="PF02737">
    <property type="entry name" value="3HCDH_N"/>
    <property type="match status" value="1"/>
</dbReference>
<accession>A0ABN3CW08</accession>
<feature type="domain" description="3-hydroxyacyl-CoA dehydrogenase NAD binding" evidence="5">
    <location>
        <begin position="12"/>
        <end position="186"/>
    </location>
</feature>